<evidence type="ECO:0000259" key="2">
    <source>
        <dbReference type="Pfam" id="PF01464"/>
    </source>
</evidence>
<feature type="domain" description="Transglycosylase SLT" evidence="2">
    <location>
        <begin position="188"/>
        <end position="302"/>
    </location>
</feature>
<name>A0ABS6YE05_9BACT</name>
<feature type="compositionally biased region" description="Basic residues" evidence="1">
    <location>
        <begin position="370"/>
        <end position="380"/>
    </location>
</feature>
<evidence type="ECO:0000313" key="4">
    <source>
        <dbReference type="Proteomes" id="UP000788426"/>
    </source>
</evidence>
<comment type="caution">
    <text evidence="3">The sequence shown here is derived from an EMBL/GenBank/DDBJ whole genome shotgun (WGS) entry which is preliminary data.</text>
</comment>
<dbReference type="CDD" id="cd13403">
    <property type="entry name" value="MLTF-like"/>
    <property type="match status" value="1"/>
</dbReference>
<dbReference type="EMBL" id="JAHXCT010000006">
    <property type="protein sequence ID" value="MBW4769794.1"/>
    <property type="molecule type" value="Genomic_DNA"/>
</dbReference>
<evidence type="ECO:0000313" key="3">
    <source>
        <dbReference type="EMBL" id="MBW4769794.1"/>
    </source>
</evidence>
<sequence>MVLGACKQKPKVEMTPWGTPLTQNDEAVGNQFRLRDILSSGELIMLTLSGPDTYYDYHGRGMGLQYLLCEKFAQYLGVSLRVELCRDTLEMVKKLNEDEGDIIAFSLPKDIKNVQFCGVSVDSLKTQWAVKNGNTELADSLKQWFKPTLIAQLQKEQHLLLSNRGVVRKVYSPMLNRAGGVISHYDAYFQRYAPIARFDWRLLAAQCYQESTFDPNARSWAGASGLMQIMPKTAKHLGLEMEDIFNPELNIAAAAKYLSELGAHFNDVKSPLERMSFTLAGYNGGPFHIRDAMALAKKNGKDPYRWADVSEFVLKLQQPEYYRDPVVKYGYMRGSETVDYVERIHNRWAQYRGVARASSASTMGSGVPTRSKHKNRFTIK</sequence>
<gene>
    <name evidence="3" type="ORF">KZO38_08490</name>
</gene>
<dbReference type="Proteomes" id="UP000788426">
    <property type="component" value="Unassembled WGS sequence"/>
</dbReference>
<proteinExistence type="predicted"/>
<protein>
    <submittedName>
        <fullName evidence="3">Transglycosylase SLT domain-containing protein</fullName>
    </submittedName>
</protein>
<dbReference type="PANTHER" id="PTHR37423">
    <property type="entry name" value="SOLUBLE LYTIC MUREIN TRANSGLYCOSYLASE-RELATED"/>
    <property type="match status" value="1"/>
</dbReference>
<dbReference type="InterPro" id="IPR008258">
    <property type="entry name" value="Transglycosylase_SLT_dom_1"/>
</dbReference>
<feature type="region of interest" description="Disordered" evidence="1">
    <location>
        <begin position="360"/>
        <end position="380"/>
    </location>
</feature>
<organism evidence="3 4">
    <name type="scientific">Hoylesella nanceiensis</name>
    <dbReference type="NCBI Taxonomy" id="425941"/>
    <lineage>
        <taxon>Bacteria</taxon>
        <taxon>Pseudomonadati</taxon>
        <taxon>Bacteroidota</taxon>
        <taxon>Bacteroidia</taxon>
        <taxon>Bacteroidales</taxon>
        <taxon>Prevotellaceae</taxon>
        <taxon>Hoylesella</taxon>
    </lineage>
</organism>
<accession>A0ABS6YE05</accession>
<keyword evidence="4" id="KW-1185">Reference proteome</keyword>
<evidence type="ECO:0000256" key="1">
    <source>
        <dbReference type="SAM" id="MobiDB-lite"/>
    </source>
</evidence>
<dbReference type="Pfam" id="PF01464">
    <property type="entry name" value="SLT"/>
    <property type="match status" value="1"/>
</dbReference>
<dbReference type="PANTHER" id="PTHR37423:SF2">
    <property type="entry name" value="MEMBRANE-BOUND LYTIC MUREIN TRANSGLYCOSYLASE C"/>
    <property type="match status" value="1"/>
</dbReference>
<reference evidence="3 4" key="1">
    <citation type="submission" date="2021-07" db="EMBL/GenBank/DDBJ databases">
        <title>Genomic diversity and antimicrobial resistance of Prevotella spp. isolated from chronic lung disease airways.</title>
        <authorList>
            <person name="Webb K.A."/>
            <person name="Olagoke O.S."/>
            <person name="Baird T."/>
            <person name="Neill J."/>
            <person name="Pham A."/>
            <person name="Wells T.J."/>
            <person name="Ramsay K.A."/>
            <person name="Bell S.C."/>
            <person name="Sarovich D.S."/>
            <person name="Price E.P."/>
        </authorList>
    </citation>
    <scope>NUCLEOTIDE SEQUENCE [LARGE SCALE GENOMIC DNA]</scope>
    <source>
        <strain evidence="3 4">SCHI0011.S.12</strain>
    </source>
</reference>